<reference evidence="2 3" key="1">
    <citation type="submission" date="2020-08" db="EMBL/GenBank/DDBJ databases">
        <title>A Genomic Blueprint of the Chicken Gut Microbiome.</title>
        <authorList>
            <person name="Gilroy R."/>
            <person name="Ravi A."/>
            <person name="Getino M."/>
            <person name="Pursley I."/>
            <person name="Horton D.L."/>
            <person name="Alikhan N.-F."/>
            <person name="Baker D."/>
            <person name="Gharbi K."/>
            <person name="Hall N."/>
            <person name="Watson M."/>
            <person name="Adriaenssens E.M."/>
            <person name="Foster-Nyarko E."/>
            <person name="Jarju S."/>
            <person name="Secka A."/>
            <person name="Antonio M."/>
            <person name="Oren A."/>
            <person name="Chaudhuri R."/>
            <person name="La Ragione R.M."/>
            <person name="Hildebrand F."/>
            <person name="Pallen M.J."/>
        </authorList>
    </citation>
    <scope>NUCLEOTIDE SEQUENCE [LARGE SCALE GENOMIC DNA]</scope>
    <source>
        <strain evidence="2 3">Re31</strain>
    </source>
</reference>
<organism evidence="2 3">
    <name type="scientific">Ureibacillus galli</name>
    <dbReference type="NCBI Taxonomy" id="2762222"/>
    <lineage>
        <taxon>Bacteria</taxon>
        <taxon>Bacillati</taxon>
        <taxon>Bacillota</taxon>
        <taxon>Bacilli</taxon>
        <taxon>Bacillales</taxon>
        <taxon>Caryophanaceae</taxon>
        <taxon>Ureibacillus</taxon>
    </lineage>
</organism>
<evidence type="ECO:0000313" key="3">
    <source>
        <dbReference type="Proteomes" id="UP000640930"/>
    </source>
</evidence>
<evidence type="ECO:0000313" key="2">
    <source>
        <dbReference type="EMBL" id="MBD8026043.1"/>
    </source>
</evidence>
<comment type="caution">
    <text evidence="2">The sequence shown here is derived from an EMBL/GenBank/DDBJ whole genome shotgun (WGS) entry which is preliminary data.</text>
</comment>
<name>A0ABR8X9N9_9BACL</name>
<protein>
    <submittedName>
        <fullName evidence="2">Uncharacterized protein</fullName>
    </submittedName>
</protein>
<gene>
    <name evidence="2" type="ORF">H9636_05165</name>
</gene>
<keyword evidence="3" id="KW-1185">Reference proteome</keyword>
<accession>A0ABR8X9N9</accession>
<dbReference type="Proteomes" id="UP000640930">
    <property type="component" value="Unassembled WGS sequence"/>
</dbReference>
<dbReference type="EMBL" id="JACSQA010000004">
    <property type="protein sequence ID" value="MBD8026043.1"/>
    <property type="molecule type" value="Genomic_DNA"/>
</dbReference>
<feature type="region of interest" description="Disordered" evidence="1">
    <location>
        <begin position="482"/>
        <end position="523"/>
    </location>
</feature>
<sequence length="636" mass="72937">MSSLNRRLWQFSPIPNIEESNFNKILERFYDMKVTGLTRENTQNALDGRLRDNNDPVILTIETGSIKKEEVPGIDEVIERIKSLRGRNSYTKETIEHMLNKINQDEVRYISFEDFNTRGLTGAKNGQSDSPSDTWAIYAYNKGVHSEEEDTEIETSRGGSHGVGKIASNAASDIHVMYFANCDAEGNQHLGGTVQLIEHTYKNQSYRSTGYFTDIKEVENNKTKFYPFENNFHKIFEKKTRGLKIIIPYLREEYDNENEIIKSICDSFFVSILKGKLIVIVNGKKITDKTLMDYVKDSKYYVQNIAEMKENFTPLYVETYSREEPKILNVSDGINDYRFKLYFNYNEEISKGRVAIVRTIGMKIEDMKVKNNASKPFNAVLIGGPNEDLYLKSLENESHTQLSYEHIKNPLLQKRARKFINNLSREISKIIEEAIKTNNPTDGTMNTKDILYIIETQFKKDLADAMGTVNINKGKSLVKMTTDIPKKKKKSTSTSDGRKKTTSTKTVKLVKPKPVPSNVEEEPSIKYSAHPDIVERVILGNNEIIKFDFTQTSELINEELCNISLSIIDGMGVEYEDDFNIKKNYINVIDLESGRKCEVNNNLIKDVTIKNGVSKLKLELNSNYNKALKFIYYIEV</sequence>
<proteinExistence type="predicted"/>
<evidence type="ECO:0000256" key="1">
    <source>
        <dbReference type="SAM" id="MobiDB-lite"/>
    </source>
</evidence>
<dbReference type="RefSeq" id="WP_191706556.1">
    <property type="nucleotide sequence ID" value="NZ_JACSQA010000004.1"/>
</dbReference>